<evidence type="ECO:0000259" key="5">
    <source>
        <dbReference type="Pfam" id="PF04542"/>
    </source>
</evidence>
<dbReference type="InterPro" id="IPR013324">
    <property type="entry name" value="RNA_pol_sigma_r3/r4-like"/>
</dbReference>
<reference evidence="7 8" key="1">
    <citation type="submission" date="2018-09" db="EMBL/GenBank/DDBJ databases">
        <title>Complete genome sequence of Euzebya sp. DY32-46 isolated from seawater of Pacific Ocean.</title>
        <authorList>
            <person name="Xu L."/>
            <person name="Wu Y.-H."/>
            <person name="Xu X.-W."/>
        </authorList>
    </citation>
    <scope>NUCLEOTIDE SEQUENCE [LARGE SCALE GENOMIC DNA]</scope>
    <source>
        <strain evidence="7 8">DY32-46</strain>
    </source>
</reference>
<dbReference type="SUPFAM" id="SSF88946">
    <property type="entry name" value="Sigma2 domain of RNA polymerase sigma factors"/>
    <property type="match status" value="1"/>
</dbReference>
<dbReference type="Pfam" id="PF04545">
    <property type="entry name" value="Sigma70_r4"/>
    <property type="match status" value="1"/>
</dbReference>
<evidence type="ECO:0000256" key="4">
    <source>
        <dbReference type="ARBA" id="ARBA00023163"/>
    </source>
</evidence>
<dbReference type="RefSeq" id="WP_164710406.1">
    <property type="nucleotide sequence ID" value="NZ_CP031165.1"/>
</dbReference>
<keyword evidence="3" id="KW-0238">DNA-binding</keyword>
<dbReference type="GO" id="GO:0003899">
    <property type="term" value="F:DNA-directed RNA polymerase activity"/>
    <property type="evidence" value="ECO:0007669"/>
    <property type="project" value="InterPro"/>
</dbReference>
<name>A0A346XXK6_9ACTN</name>
<dbReference type="Pfam" id="PF04542">
    <property type="entry name" value="Sigma70_r2"/>
    <property type="match status" value="1"/>
</dbReference>
<dbReference type="InterPro" id="IPR013325">
    <property type="entry name" value="RNA_pol_sigma_r2"/>
</dbReference>
<keyword evidence="4" id="KW-0804">Transcription</keyword>
<accession>A0A346XXK6</accession>
<dbReference type="NCBIfam" id="TIGR02937">
    <property type="entry name" value="sigma70-ECF"/>
    <property type="match status" value="1"/>
</dbReference>
<dbReference type="GO" id="GO:0006352">
    <property type="term" value="P:DNA-templated transcription initiation"/>
    <property type="evidence" value="ECO:0007669"/>
    <property type="project" value="InterPro"/>
</dbReference>
<dbReference type="PRINTS" id="PR00046">
    <property type="entry name" value="SIGMA70FCT"/>
</dbReference>
<dbReference type="Gene3D" id="1.20.140.160">
    <property type="match status" value="1"/>
</dbReference>
<dbReference type="PIRSF" id="PIRSF000770">
    <property type="entry name" value="RNA_pol_sigma-SigE/K"/>
    <property type="match status" value="1"/>
</dbReference>
<sequence>MPTTSPAPTAAHDELITTYLPLVGYAVNSMASRIPRHVPRDDLMSAGMLGLTQAAQAYDDSTGVPFDRFARMRIKGALLDELRSRDWASRSVRRNARRMQAARDTVIAREGRAPNLDETAAEMGVGLDEARRLVDDVHRGTVLNYESLTVDGVDEVLPAHESTPEHQLLDRERQGILLDAIAELPERLQVVINAYFFEERAMANIAEELGVTESRISQMRSEAFEMIRTAMTMTLESTPAPEEERPNSRAARRRAGYYAAVATASTIGQRLDRVPAMAA</sequence>
<dbReference type="Proteomes" id="UP000264006">
    <property type="component" value="Chromosome"/>
</dbReference>
<evidence type="ECO:0000256" key="3">
    <source>
        <dbReference type="ARBA" id="ARBA00023125"/>
    </source>
</evidence>
<keyword evidence="1" id="KW-0805">Transcription regulation</keyword>
<evidence type="ECO:0000256" key="2">
    <source>
        <dbReference type="ARBA" id="ARBA00023082"/>
    </source>
</evidence>
<keyword evidence="2" id="KW-0731">Sigma factor</keyword>
<dbReference type="KEGG" id="euz:DVS28_a2271"/>
<evidence type="ECO:0000256" key="1">
    <source>
        <dbReference type="ARBA" id="ARBA00023015"/>
    </source>
</evidence>
<evidence type="ECO:0000313" key="8">
    <source>
        <dbReference type="Proteomes" id="UP000264006"/>
    </source>
</evidence>
<dbReference type="GO" id="GO:0016987">
    <property type="term" value="F:sigma factor activity"/>
    <property type="evidence" value="ECO:0007669"/>
    <property type="project" value="UniProtKB-KW"/>
</dbReference>
<dbReference type="InterPro" id="IPR000943">
    <property type="entry name" value="RNA_pol_sigma70"/>
</dbReference>
<keyword evidence="8" id="KW-1185">Reference proteome</keyword>
<dbReference type="GO" id="GO:0003677">
    <property type="term" value="F:DNA binding"/>
    <property type="evidence" value="ECO:0007669"/>
    <property type="project" value="UniProtKB-KW"/>
</dbReference>
<protein>
    <submittedName>
        <fullName evidence="7">RNA polymerase sigma factor for flagellar operon</fullName>
    </submittedName>
</protein>
<dbReference type="EMBL" id="CP031165">
    <property type="protein sequence ID" value="AXV06953.1"/>
    <property type="molecule type" value="Genomic_DNA"/>
</dbReference>
<feature type="domain" description="RNA polymerase sigma-70 region 4" evidence="6">
    <location>
        <begin position="180"/>
        <end position="228"/>
    </location>
</feature>
<dbReference type="CDD" id="cd06171">
    <property type="entry name" value="Sigma70_r4"/>
    <property type="match status" value="1"/>
</dbReference>
<dbReference type="InterPro" id="IPR007630">
    <property type="entry name" value="RNA_pol_sigma70_r4"/>
</dbReference>
<dbReference type="Gene3D" id="1.10.1740.10">
    <property type="match status" value="1"/>
</dbReference>
<evidence type="ECO:0000259" key="6">
    <source>
        <dbReference type="Pfam" id="PF04545"/>
    </source>
</evidence>
<dbReference type="AlphaFoldDB" id="A0A346XXK6"/>
<keyword evidence="7" id="KW-0966">Cell projection</keyword>
<organism evidence="7 8">
    <name type="scientific">Euzebya pacifica</name>
    <dbReference type="NCBI Taxonomy" id="1608957"/>
    <lineage>
        <taxon>Bacteria</taxon>
        <taxon>Bacillati</taxon>
        <taxon>Actinomycetota</taxon>
        <taxon>Nitriliruptoria</taxon>
        <taxon>Euzebyales</taxon>
    </lineage>
</organism>
<dbReference type="InterPro" id="IPR007627">
    <property type="entry name" value="RNA_pol_sigma70_r2"/>
</dbReference>
<dbReference type="PANTHER" id="PTHR30385">
    <property type="entry name" value="SIGMA FACTOR F FLAGELLAR"/>
    <property type="match status" value="1"/>
</dbReference>
<evidence type="ECO:0000313" key="7">
    <source>
        <dbReference type="EMBL" id="AXV06953.1"/>
    </source>
</evidence>
<dbReference type="InterPro" id="IPR012845">
    <property type="entry name" value="RNA_pol_sigma_FliA_WhiG"/>
</dbReference>
<keyword evidence="7" id="KW-0282">Flagellum</keyword>
<dbReference type="PANTHER" id="PTHR30385:SF7">
    <property type="entry name" value="RNA POLYMERASE SIGMA FACTOR FLIA"/>
    <property type="match status" value="1"/>
</dbReference>
<feature type="domain" description="RNA polymerase sigma-70 region 2" evidence="5">
    <location>
        <begin position="15"/>
        <end position="87"/>
    </location>
</feature>
<dbReference type="NCBIfam" id="TIGR02479">
    <property type="entry name" value="FliA_WhiG"/>
    <property type="match status" value="1"/>
</dbReference>
<proteinExistence type="predicted"/>
<keyword evidence="7" id="KW-0969">Cilium</keyword>
<gene>
    <name evidence="7" type="ORF">DVS28_a2271</name>
</gene>
<dbReference type="InterPro" id="IPR014284">
    <property type="entry name" value="RNA_pol_sigma-70_dom"/>
</dbReference>
<dbReference type="SUPFAM" id="SSF88659">
    <property type="entry name" value="Sigma3 and sigma4 domains of RNA polymerase sigma factors"/>
    <property type="match status" value="2"/>
</dbReference>